<feature type="domain" description="DUF5301" evidence="1">
    <location>
        <begin position="23"/>
        <end position="121"/>
    </location>
</feature>
<dbReference type="InterPro" id="IPR033782">
    <property type="entry name" value="DUF5301"/>
</dbReference>
<dbReference type="Gene3D" id="2.60.40.4250">
    <property type="match status" value="1"/>
</dbReference>
<organism evidence="2 3">
    <name type="scientific">Citroniella saccharovorans</name>
    <dbReference type="NCBI Taxonomy" id="2053367"/>
    <lineage>
        <taxon>Bacteria</taxon>
        <taxon>Bacillati</taxon>
        <taxon>Bacillota</taxon>
        <taxon>Tissierellia</taxon>
        <taxon>Tissierellales</taxon>
        <taxon>Peptoniphilaceae</taxon>
        <taxon>Citroniella</taxon>
    </lineage>
</organism>
<name>A0AAW9MWL5_9FIRM</name>
<keyword evidence="3" id="KW-1185">Reference proteome</keyword>
<evidence type="ECO:0000313" key="3">
    <source>
        <dbReference type="Proteomes" id="UP001357733"/>
    </source>
</evidence>
<proteinExistence type="predicted"/>
<protein>
    <submittedName>
        <fullName evidence="2">DUF5301 domain-containing protein</fullName>
    </submittedName>
</protein>
<comment type="caution">
    <text evidence="2">The sequence shown here is derived from an EMBL/GenBank/DDBJ whole genome shotgun (WGS) entry which is preliminary data.</text>
</comment>
<dbReference type="RefSeq" id="WP_324620155.1">
    <property type="nucleotide sequence ID" value="NZ_JAYKOT010000003.1"/>
</dbReference>
<accession>A0AAW9MWL5</accession>
<dbReference type="EMBL" id="JAYKOT010000003">
    <property type="protein sequence ID" value="MEB3429999.1"/>
    <property type="molecule type" value="Genomic_DNA"/>
</dbReference>
<dbReference type="Proteomes" id="UP001357733">
    <property type="component" value="Unassembled WGS sequence"/>
</dbReference>
<reference evidence="2 3" key="1">
    <citation type="submission" date="2024-01" db="EMBL/GenBank/DDBJ databases">
        <title>Complete genome sequence of Citroniella saccharovorans strain M6.X9, isolated from human fecal sample.</title>
        <authorList>
            <person name="Cheng G."/>
            <person name="Westerholm M."/>
            <person name="Schnurer A."/>
        </authorList>
    </citation>
    <scope>NUCLEOTIDE SEQUENCE [LARGE SCALE GENOMIC DNA]</scope>
    <source>
        <strain evidence="2 3">DSM 29873</strain>
    </source>
</reference>
<gene>
    <name evidence="2" type="ORF">VLK81_08365</name>
</gene>
<evidence type="ECO:0000259" key="1">
    <source>
        <dbReference type="Pfam" id="PF17225"/>
    </source>
</evidence>
<dbReference type="PROSITE" id="PS51257">
    <property type="entry name" value="PROKAR_LIPOPROTEIN"/>
    <property type="match status" value="1"/>
</dbReference>
<dbReference type="AlphaFoldDB" id="A0AAW9MWL5"/>
<dbReference type="Pfam" id="PF17225">
    <property type="entry name" value="DUF5301"/>
    <property type="match status" value="1"/>
</dbReference>
<sequence>MKRNILIAITFCFIFLTACKSSKNIPLPELDRIEDIGISLNVMDSIYTIKDRDKISLLLDEIKENSNKTKKKSINDEPTNIEIYTLIQFNSKEPEENPTTLYLYKEDDKYYIEKPYEGIWELDEEIYDNIYNLNFNKK</sequence>
<evidence type="ECO:0000313" key="2">
    <source>
        <dbReference type="EMBL" id="MEB3429999.1"/>
    </source>
</evidence>